<evidence type="ECO:0000313" key="3">
    <source>
        <dbReference type="EMBL" id="WNZ43946.1"/>
    </source>
</evidence>
<dbReference type="InterPro" id="IPR050267">
    <property type="entry name" value="Anti-sigma-factor_SerPK"/>
</dbReference>
<dbReference type="GO" id="GO:0004674">
    <property type="term" value="F:protein serine/threonine kinase activity"/>
    <property type="evidence" value="ECO:0007669"/>
    <property type="project" value="UniProtKB-KW"/>
</dbReference>
<keyword evidence="3" id="KW-0547">Nucleotide-binding</keyword>
<evidence type="ECO:0000259" key="2">
    <source>
        <dbReference type="Pfam" id="PF13581"/>
    </source>
</evidence>
<dbReference type="GO" id="GO:0005524">
    <property type="term" value="F:ATP binding"/>
    <property type="evidence" value="ECO:0007669"/>
    <property type="project" value="UniProtKB-KW"/>
</dbReference>
<dbReference type="EMBL" id="CP130144">
    <property type="protein sequence ID" value="WNZ43946.1"/>
    <property type="molecule type" value="Genomic_DNA"/>
</dbReference>
<dbReference type="RefSeq" id="WP_316426126.1">
    <property type="nucleotide sequence ID" value="NZ_CP130144.1"/>
</dbReference>
<keyword evidence="1" id="KW-0418">Kinase</keyword>
<dbReference type="SUPFAM" id="SSF55874">
    <property type="entry name" value="ATPase domain of HSP90 chaperone/DNA topoisomerase II/histidine kinase"/>
    <property type="match status" value="1"/>
</dbReference>
<reference evidence="3" key="2">
    <citation type="submission" date="2023-07" db="EMBL/GenBank/DDBJ databases">
        <authorList>
            <person name="Bai X.-H."/>
            <person name="Wang H.-H."/>
            <person name="Wang J."/>
            <person name="Ma M.-Y."/>
            <person name="Hu H.-H."/>
            <person name="Song Z.-L."/>
            <person name="Ma H.-G."/>
            <person name="Fan Y."/>
            <person name="Du C.-Y."/>
            <person name="Xu J.-C."/>
        </authorList>
    </citation>
    <scope>NUCLEOTIDE SEQUENCE</scope>
    <source>
        <strain evidence="3">CZ1</strain>
    </source>
</reference>
<sequence>MNLPSTSAQDVEPMCHHLVLSNRLDDLDILSAWLNPLFQQLQISPRGAFRIELVLMEAVTNVMQYAYEAHETGEIQVALHVLNQTVTLELRDNGRPFDPLQRPDVQLPKSLEEATEGGLGIHLIRSYVDECRYSRDGDYNVLTMKICDSDEG</sequence>
<dbReference type="InterPro" id="IPR003594">
    <property type="entry name" value="HATPase_dom"/>
</dbReference>
<dbReference type="Gene3D" id="3.30.565.10">
    <property type="entry name" value="Histidine kinase-like ATPase, C-terminal domain"/>
    <property type="match status" value="1"/>
</dbReference>
<keyword evidence="3" id="KW-0808">Transferase</keyword>
<reference evidence="3" key="1">
    <citation type="journal article" date="2023" name="Plants (Basel)">
        <title>Genomic Analysis of Leptolyngbya boryana CZ1 Reveals Efficient Carbon Fixation Modules.</title>
        <authorList>
            <person name="Bai X."/>
            <person name="Wang H."/>
            <person name="Cheng W."/>
            <person name="Wang J."/>
            <person name="Ma M."/>
            <person name="Hu H."/>
            <person name="Song Z."/>
            <person name="Ma H."/>
            <person name="Fan Y."/>
            <person name="Du C."/>
            <person name="Xu J."/>
        </authorList>
    </citation>
    <scope>NUCLEOTIDE SEQUENCE</scope>
    <source>
        <strain evidence="3">CZ1</strain>
    </source>
</reference>
<dbReference type="PANTHER" id="PTHR35526">
    <property type="entry name" value="ANTI-SIGMA-F FACTOR RSBW-RELATED"/>
    <property type="match status" value="1"/>
</dbReference>
<name>A0AA97AU66_LEPBY</name>
<dbReference type="InterPro" id="IPR036890">
    <property type="entry name" value="HATPase_C_sf"/>
</dbReference>
<dbReference type="Pfam" id="PF13581">
    <property type="entry name" value="HATPase_c_2"/>
    <property type="match status" value="1"/>
</dbReference>
<keyword evidence="3" id="KW-0067">ATP-binding</keyword>
<gene>
    <name evidence="3" type="ORF">Q2T42_19095</name>
</gene>
<proteinExistence type="predicted"/>
<organism evidence="3">
    <name type="scientific">Leptolyngbya boryana CZ1</name>
    <dbReference type="NCBI Taxonomy" id="3060204"/>
    <lineage>
        <taxon>Bacteria</taxon>
        <taxon>Bacillati</taxon>
        <taxon>Cyanobacteriota</taxon>
        <taxon>Cyanophyceae</taxon>
        <taxon>Leptolyngbyales</taxon>
        <taxon>Leptolyngbyaceae</taxon>
        <taxon>Leptolyngbya group</taxon>
        <taxon>Leptolyngbya</taxon>
    </lineage>
</organism>
<dbReference type="EC" id="2.7.13.3" evidence="3"/>
<dbReference type="PANTHER" id="PTHR35526:SF3">
    <property type="entry name" value="ANTI-SIGMA-F FACTOR RSBW"/>
    <property type="match status" value="1"/>
</dbReference>
<keyword evidence="1" id="KW-0723">Serine/threonine-protein kinase</keyword>
<dbReference type="CDD" id="cd16936">
    <property type="entry name" value="HATPase_RsbW-like"/>
    <property type="match status" value="1"/>
</dbReference>
<evidence type="ECO:0000256" key="1">
    <source>
        <dbReference type="ARBA" id="ARBA00022527"/>
    </source>
</evidence>
<dbReference type="AlphaFoldDB" id="A0AA97AU66"/>
<feature type="domain" description="Histidine kinase/HSP90-like ATPase" evidence="2">
    <location>
        <begin position="21"/>
        <end position="145"/>
    </location>
</feature>
<dbReference type="GO" id="GO:0004673">
    <property type="term" value="F:protein histidine kinase activity"/>
    <property type="evidence" value="ECO:0007669"/>
    <property type="project" value="UniProtKB-EC"/>
</dbReference>
<accession>A0AA97AU66</accession>
<protein>
    <submittedName>
        <fullName evidence="3">ATP-binding protein</fullName>
        <ecNumber evidence="3">2.7.13.3</ecNumber>
    </submittedName>
</protein>